<organism evidence="2 3">
    <name type="scientific">Saccharopolyspora elongata</name>
    <dbReference type="NCBI Taxonomy" id="2530387"/>
    <lineage>
        <taxon>Bacteria</taxon>
        <taxon>Bacillati</taxon>
        <taxon>Actinomycetota</taxon>
        <taxon>Actinomycetes</taxon>
        <taxon>Pseudonocardiales</taxon>
        <taxon>Pseudonocardiaceae</taxon>
        <taxon>Saccharopolyspora</taxon>
    </lineage>
</organism>
<keyword evidence="1" id="KW-0472">Membrane</keyword>
<proteinExistence type="predicted"/>
<dbReference type="AlphaFoldDB" id="A0A4R4YBD7"/>
<comment type="caution">
    <text evidence="2">The sequence shown here is derived from an EMBL/GenBank/DDBJ whole genome shotgun (WGS) entry which is preliminary data.</text>
</comment>
<sequence>MFTEAACVALATLVAGGWLTFDSATVNWIVTGVGLLASAVFATSVRRRVTSVAAAISAQGFREDRST</sequence>
<keyword evidence="1" id="KW-1133">Transmembrane helix</keyword>
<protein>
    <submittedName>
        <fullName evidence="2">Uncharacterized protein</fullName>
    </submittedName>
</protein>
<accession>A0A4R4YBD7</accession>
<dbReference type="RefSeq" id="WP_132492213.1">
    <property type="nucleotide sequence ID" value="NZ_SMKW01000059.1"/>
</dbReference>
<keyword evidence="3" id="KW-1185">Reference proteome</keyword>
<dbReference type="EMBL" id="SMKW01000059">
    <property type="protein sequence ID" value="TDD41360.1"/>
    <property type="molecule type" value="Genomic_DNA"/>
</dbReference>
<feature type="transmembrane region" description="Helical" evidence="1">
    <location>
        <begin position="26"/>
        <end position="45"/>
    </location>
</feature>
<evidence type="ECO:0000313" key="2">
    <source>
        <dbReference type="EMBL" id="TDD41360.1"/>
    </source>
</evidence>
<reference evidence="2 3" key="1">
    <citation type="submission" date="2019-03" db="EMBL/GenBank/DDBJ databases">
        <title>Draft genome sequences of novel Actinobacteria.</title>
        <authorList>
            <person name="Sahin N."/>
            <person name="Ay H."/>
            <person name="Saygin H."/>
        </authorList>
    </citation>
    <scope>NUCLEOTIDE SEQUENCE [LARGE SCALE GENOMIC DNA]</scope>
    <source>
        <strain evidence="2 3">7K502</strain>
    </source>
</reference>
<evidence type="ECO:0000256" key="1">
    <source>
        <dbReference type="SAM" id="Phobius"/>
    </source>
</evidence>
<name>A0A4R4YBD7_9PSEU</name>
<evidence type="ECO:0000313" key="3">
    <source>
        <dbReference type="Proteomes" id="UP000294947"/>
    </source>
</evidence>
<gene>
    <name evidence="2" type="ORF">E1288_32805</name>
</gene>
<keyword evidence="1" id="KW-0812">Transmembrane</keyword>
<dbReference type="Proteomes" id="UP000294947">
    <property type="component" value="Unassembled WGS sequence"/>
</dbReference>